<dbReference type="AlphaFoldDB" id="A0A066YP23"/>
<dbReference type="InterPro" id="IPR000073">
    <property type="entry name" value="AB_hydrolase_1"/>
</dbReference>
<dbReference type="Proteomes" id="UP000027178">
    <property type="component" value="Unassembled WGS sequence"/>
</dbReference>
<dbReference type="InterPro" id="IPR050471">
    <property type="entry name" value="AB_hydrolase"/>
</dbReference>
<reference evidence="3 4" key="1">
    <citation type="submission" date="2014-05" db="EMBL/GenBank/DDBJ databases">
        <title>Draft Genome Sequence of Kitasatospora cheerisanensis KCTC 2395.</title>
        <authorList>
            <person name="Nam D.H."/>
        </authorList>
    </citation>
    <scope>NUCLEOTIDE SEQUENCE [LARGE SCALE GENOMIC DNA]</scope>
    <source>
        <strain evidence="3 4">KCTC 2395</strain>
    </source>
</reference>
<comment type="caution">
    <text evidence="3">The sequence shown here is derived from an EMBL/GenBank/DDBJ whole genome shotgun (WGS) entry which is preliminary data.</text>
</comment>
<sequence>MAETERPVADAEQICEVSADPEQARRGLRPGGPASAPRASGAAARPSSRPRPPAPPCAPSAPGSRPSAPPAPADGPSDVRPMNVIAPSAAGLLERPHATLAFDTAGRTGPLAVHAHGSLSSRAHEQRAGLFDWTPLTATHRLTRYDARGHGRSTGRAVPADYGYPALAEDLLALCDHLSPDEPVTALGASMGAATVLWAALARPERFSRLVLAIPAVAWEARAPAARGCAPPPPWSNGAARARCGPPRGSPARRRCSPKSRSTRASSTPPRSSSRPSCGPPPRPTCPRPTACASSPTPP</sequence>
<evidence type="ECO:0000313" key="3">
    <source>
        <dbReference type="EMBL" id="KDN81699.1"/>
    </source>
</evidence>
<dbReference type="GO" id="GO:0004806">
    <property type="term" value="F:triacylglycerol lipase activity"/>
    <property type="evidence" value="ECO:0007669"/>
    <property type="project" value="TreeGrafter"/>
</dbReference>
<feature type="compositionally biased region" description="Low complexity" evidence="1">
    <location>
        <begin position="263"/>
        <end position="277"/>
    </location>
</feature>
<evidence type="ECO:0000256" key="1">
    <source>
        <dbReference type="SAM" id="MobiDB-lite"/>
    </source>
</evidence>
<dbReference type="SUPFAM" id="SSF53474">
    <property type="entry name" value="alpha/beta-Hydrolases"/>
    <property type="match status" value="1"/>
</dbReference>
<dbReference type="InterPro" id="IPR029058">
    <property type="entry name" value="AB_hydrolase_fold"/>
</dbReference>
<dbReference type="GO" id="GO:0046503">
    <property type="term" value="P:glycerolipid catabolic process"/>
    <property type="evidence" value="ECO:0007669"/>
    <property type="project" value="TreeGrafter"/>
</dbReference>
<dbReference type="HOGENOM" id="CLU_929939_0_0_11"/>
<dbReference type="EMBL" id="JNBY01000131">
    <property type="protein sequence ID" value="KDN81699.1"/>
    <property type="molecule type" value="Genomic_DNA"/>
</dbReference>
<gene>
    <name evidence="3" type="ORF">KCH_64190</name>
</gene>
<feature type="compositionally biased region" description="Basic residues" evidence="1">
    <location>
        <begin position="251"/>
        <end position="262"/>
    </location>
</feature>
<feature type="compositionally biased region" description="Low complexity" evidence="1">
    <location>
        <begin position="31"/>
        <end position="47"/>
    </location>
</feature>
<keyword evidence="4" id="KW-1185">Reference proteome</keyword>
<name>A0A066YP23_9ACTN</name>
<accession>A0A066YP23</accession>
<evidence type="ECO:0000259" key="2">
    <source>
        <dbReference type="Pfam" id="PF00561"/>
    </source>
</evidence>
<feature type="region of interest" description="Disordered" evidence="1">
    <location>
        <begin position="1"/>
        <end position="83"/>
    </location>
</feature>
<feature type="compositionally biased region" description="Pro residues" evidence="1">
    <location>
        <begin position="278"/>
        <end position="287"/>
    </location>
</feature>
<dbReference type="PANTHER" id="PTHR43433:SF5">
    <property type="entry name" value="AB HYDROLASE-1 DOMAIN-CONTAINING PROTEIN"/>
    <property type="match status" value="1"/>
</dbReference>
<dbReference type="Pfam" id="PF00561">
    <property type="entry name" value="Abhydrolase_1"/>
    <property type="match status" value="1"/>
</dbReference>
<dbReference type="PANTHER" id="PTHR43433">
    <property type="entry name" value="HYDROLASE, ALPHA/BETA FOLD FAMILY PROTEIN"/>
    <property type="match status" value="1"/>
</dbReference>
<feature type="region of interest" description="Disordered" evidence="1">
    <location>
        <begin position="227"/>
        <end position="299"/>
    </location>
</feature>
<feature type="compositionally biased region" description="Pro residues" evidence="1">
    <location>
        <begin position="49"/>
        <end position="59"/>
    </location>
</feature>
<proteinExistence type="predicted"/>
<dbReference type="PATRIC" id="fig|1348663.4.peg.6212"/>
<dbReference type="Gene3D" id="3.40.50.1820">
    <property type="entry name" value="alpha/beta hydrolase"/>
    <property type="match status" value="1"/>
</dbReference>
<feature type="domain" description="AB hydrolase-1" evidence="2">
    <location>
        <begin position="139"/>
        <end position="217"/>
    </location>
</feature>
<dbReference type="eggNOG" id="COG0596">
    <property type="taxonomic scope" value="Bacteria"/>
</dbReference>
<evidence type="ECO:0000313" key="4">
    <source>
        <dbReference type="Proteomes" id="UP000027178"/>
    </source>
</evidence>
<protein>
    <recommendedName>
        <fullName evidence="2">AB hydrolase-1 domain-containing protein</fullName>
    </recommendedName>
</protein>
<organism evidence="3 4">
    <name type="scientific">Kitasatospora cheerisanensis KCTC 2395</name>
    <dbReference type="NCBI Taxonomy" id="1348663"/>
    <lineage>
        <taxon>Bacteria</taxon>
        <taxon>Bacillati</taxon>
        <taxon>Actinomycetota</taxon>
        <taxon>Actinomycetes</taxon>
        <taxon>Kitasatosporales</taxon>
        <taxon>Streptomycetaceae</taxon>
        <taxon>Kitasatospora</taxon>
    </lineage>
</organism>